<dbReference type="InterPro" id="IPR005110">
    <property type="entry name" value="MoeA_linker/N"/>
</dbReference>
<dbReference type="Pfam" id="PF03453">
    <property type="entry name" value="MoeA_N"/>
    <property type="match status" value="1"/>
</dbReference>
<dbReference type="PANTHER" id="PTHR10192:SF5">
    <property type="entry name" value="GEPHYRIN"/>
    <property type="match status" value="1"/>
</dbReference>
<protein>
    <submittedName>
        <fullName evidence="4">Molybdopterin molybdotransferase</fullName>
    </submittedName>
</protein>
<dbReference type="SMART" id="SM00852">
    <property type="entry name" value="MoCF_biosynth"/>
    <property type="match status" value="1"/>
</dbReference>
<dbReference type="EMBL" id="FWYE01000002">
    <property type="protein sequence ID" value="SMD31055.1"/>
    <property type="molecule type" value="Genomic_DNA"/>
</dbReference>
<keyword evidence="5" id="KW-1185">Reference proteome</keyword>
<dbReference type="CDD" id="cd00887">
    <property type="entry name" value="MoeA"/>
    <property type="match status" value="1"/>
</dbReference>
<dbReference type="Pfam" id="PF00994">
    <property type="entry name" value="MoCF_biosynth"/>
    <property type="match status" value="1"/>
</dbReference>
<comment type="caution">
    <text evidence="4">The sequence shown here is derived from an EMBL/GenBank/DDBJ whole genome shotgun (WGS) entry which is preliminary data.</text>
</comment>
<keyword evidence="4" id="KW-0808">Transferase</keyword>
<dbReference type="Proteomes" id="UP000192315">
    <property type="component" value="Unassembled WGS sequence"/>
</dbReference>
<dbReference type="GO" id="GO:0005737">
    <property type="term" value="C:cytoplasm"/>
    <property type="evidence" value="ECO:0007669"/>
    <property type="project" value="TreeGrafter"/>
</dbReference>
<evidence type="ECO:0000256" key="1">
    <source>
        <dbReference type="ARBA" id="ARBA00005046"/>
    </source>
</evidence>
<dbReference type="GO" id="GO:0006777">
    <property type="term" value="P:Mo-molybdopterin cofactor biosynthetic process"/>
    <property type="evidence" value="ECO:0007669"/>
    <property type="project" value="UniProtKB-KW"/>
</dbReference>
<dbReference type="SUPFAM" id="SSF53218">
    <property type="entry name" value="Molybdenum cofactor biosynthesis proteins"/>
    <property type="match status" value="1"/>
</dbReference>
<dbReference type="InterPro" id="IPR036135">
    <property type="entry name" value="MoeA_linker/N_sf"/>
</dbReference>
<dbReference type="SUPFAM" id="SSF63867">
    <property type="entry name" value="MoeA C-terminal domain-like"/>
    <property type="match status" value="1"/>
</dbReference>
<dbReference type="Gene3D" id="2.40.340.10">
    <property type="entry name" value="MoeA, C-terminal, domain IV"/>
    <property type="match status" value="1"/>
</dbReference>
<dbReference type="Pfam" id="PF03454">
    <property type="entry name" value="MoeA_C"/>
    <property type="match status" value="1"/>
</dbReference>
<gene>
    <name evidence="4" type="ORF">SAMN02745355_0974</name>
</gene>
<evidence type="ECO:0000313" key="5">
    <source>
        <dbReference type="Proteomes" id="UP000192315"/>
    </source>
</evidence>
<dbReference type="InterPro" id="IPR036688">
    <property type="entry name" value="MoeA_C_domain_IV_sf"/>
</dbReference>
<sequence>MRGFENFISYNDALGKISMKLKIKTETLCIASALNRISASDVLSNEYVPDNDKSAVDGYAIISDDTMNASIENPARLDIKYTVRPGQVPGSIDHGECAEVYTGSYIPINSNAVVKAEDTENHGDSIMVYRHLNMNENISKMGEDLYPGFNIIKKDSLIEAQHIAAMEAVKIEKIDVYKKIKLCIINTGDEVYYNSVRNSTGYMLKSFYSMPYIDVIGPFISRDDKNEIMNIINKNINNCDIMIITGGSSIGRYDLVGDVLSGLGKCIFSGVSIKPGRTVSLFNLNGRPVISCSGLPVAALISSYFIISKIIKNTFNISIEKPISGRLSSNVSNRIGFTKFQICRTYISDNNVIIEPLKTTGSGLISSVIKGNSFIIINDGLEGIAMNSIVMAYLIGDVKWA</sequence>
<dbReference type="Gene3D" id="3.40.980.10">
    <property type="entry name" value="MoaB/Mog-like domain"/>
    <property type="match status" value="1"/>
</dbReference>
<keyword evidence="2" id="KW-0501">Molybdenum cofactor biosynthesis</keyword>
<accession>A0A8G2FX09</accession>
<comment type="pathway">
    <text evidence="1">Cofactor biosynthesis; molybdopterin biosynthesis.</text>
</comment>
<name>A0A8G2FX09_PICTO</name>
<evidence type="ECO:0000313" key="4">
    <source>
        <dbReference type="EMBL" id="SMD31055.1"/>
    </source>
</evidence>
<dbReference type="InterPro" id="IPR005111">
    <property type="entry name" value="MoeA_C_domain_IV"/>
</dbReference>
<dbReference type="PANTHER" id="PTHR10192">
    <property type="entry name" value="MOLYBDOPTERIN BIOSYNTHESIS PROTEIN"/>
    <property type="match status" value="1"/>
</dbReference>
<evidence type="ECO:0000259" key="3">
    <source>
        <dbReference type="SMART" id="SM00852"/>
    </source>
</evidence>
<dbReference type="InterPro" id="IPR001453">
    <property type="entry name" value="MoaB/Mog_dom"/>
</dbReference>
<dbReference type="AlphaFoldDB" id="A0A8G2FX09"/>
<dbReference type="Gene3D" id="2.170.190.11">
    <property type="entry name" value="Molybdopterin biosynthesis moea protein, domain 3"/>
    <property type="match status" value="1"/>
</dbReference>
<evidence type="ECO:0000256" key="2">
    <source>
        <dbReference type="ARBA" id="ARBA00023150"/>
    </source>
</evidence>
<dbReference type="InterPro" id="IPR036425">
    <property type="entry name" value="MoaB/Mog-like_dom_sf"/>
</dbReference>
<dbReference type="GO" id="GO:0061599">
    <property type="term" value="F:molybdopterin molybdotransferase activity"/>
    <property type="evidence" value="ECO:0007669"/>
    <property type="project" value="TreeGrafter"/>
</dbReference>
<proteinExistence type="predicted"/>
<reference evidence="4 5" key="1">
    <citation type="submission" date="2017-04" db="EMBL/GenBank/DDBJ databases">
        <authorList>
            <person name="Varghese N."/>
            <person name="Submissions S."/>
        </authorList>
    </citation>
    <scope>NUCLEOTIDE SEQUENCE [LARGE SCALE GENOMIC DNA]</scope>
    <source>
        <strain evidence="4 5">DSM 9789</strain>
    </source>
</reference>
<dbReference type="InterPro" id="IPR038987">
    <property type="entry name" value="MoeA-like"/>
</dbReference>
<feature type="domain" description="MoaB/Mog" evidence="3">
    <location>
        <begin position="183"/>
        <end position="313"/>
    </location>
</feature>
<dbReference type="Gene3D" id="3.90.105.10">
    <property type="entry name" value="Molybdopterin biosynthesis moea protein, domain 2"/>
    <property type="match status" value="1"/>
</dbReference>
<dbReference type="SUPFAM" id="SSF63882">
    <property type="entry name" value="MoeA N-terminal region -like"/>
    <property type="match status" value="1"/>
</dbReference>
<organism evidence="4 5">
    <name type="scientific">Picrophilus torridus (strain ATCC 700027 / DSM 9790 / JCM 10055 / NBRC 100828 / KAW 2/3)</name>
    <dbReference type="NCBI Taxonomy" id="1122961"/>
    <lineage>
        <taxon>Archaea</taxon>
        <taxon>Methanobacteriati</taxon>
        <taxon>Thermoplasmatota</taxon>
        <taxon>Thermoplasmata</taxon>
        <taxon>Thermoplasmatales</taxon>
        <taxon>Picrophilaceae</taxon>
        <taxon>Picrophilus</taxon>
    </lineage>
</organism>